<keyword evidence="3" id="KW-1185">Reference proteome</keyword>
<dbReference type="RefSeq" id="WP_394825453.1">
    <property type="nucleotide sequence ID" value="NZ_CP089984.1"/>
</dbReference>
<evidence type="ECO:0000313" key="2">
    <source>
        <dbReference type="EMBL" id="WXB15819.1"/>
    </source>
</evidence>
<gene>
    <name evidence="2" type="ORF">LZC94_00810</name>
</gene>
<dbReference type="Proteomes" id="UP001370348">
    <property type="component" value="Chromosome"/>
</dbReference>
<name>A0ABZ2LY19_9BACT</name>
<reference evidence="2 3" key="1">
    <citation type="submission" date="2021-12" db="EMBL/GenBank/DDBJ databases">
        <title>Discovery of the Pendulisporaceae a myxobacterial family with distinct sporulation behavior and unique specialized metabolism.</title>
        <authorList>
            <person name="Garcia R."/>
            <person name="Popoff A."/>
            <person name="Bader C.D."/>
            <person name="Loehr J."/>
            <person name="Walesch S."/>
            <person name="Walt C."/>
            <person name="Boldt J."/>
            <person name="Bunk B."/>
            <person name="Haeckl F.J.F.P.J."/>
            <person name="Gunesch A.P."/>
            <person name="Birkelbach J."/>
            <person name="Nuebel U."/>
            <person name="Pietschmann T."/>
            <person name="Bach T."/>
            <person name="Mueller R."/>
        </authorList>
    </citation>
    <scope>NUCLEOTIDE SEQUENCE [LARGE SCALE GENOMIC DNA]</scope>
    <source>
        <strain evidence="2 3">MSr11954</strain>
    </source>
</reference>
<protein>
    <submittedName>
        <fullName evidence="2">Uncharacterized protein</fullName>
    </submittedName>
</protein>
<dbReference type="Pfam" id="PF07676">
    <property type="entry name" value="PD40"/>
    <property type="match status" value="1"/>
</dbReference>
<dbReference type="InterPro" id="IPR011659">
    <property type="entry name" value="WD40"/>
</dbReference>
<accession>A0ABZ2LY19</accession>
<dbReference type="EMBL" id="CP089984">
    <property type="protein sequence ID" value="WXB15819.1"/>
    <property type="molecule type" value="Genomic_DNA"/>
</dbReference>
<proteinExistence type="predicted"/>
<dbReference type="InterPro" id="IPR011042">
    <property type="entry name" value="6-blade_b-propeller_TolB-like"/>
</dbReference>
<organism evidence="2 3">
    <name type="scientific">Pendulispora albinea</name>
    <dbReference type="NCBI Taxonomy" id="2741071"/>
    <lineage>
        <taxon>Bacteria</taxon>
        <taxon>Pseudomonadati</taxon>
        <taxon>Myxococcota</taxon>
        <taxon>Myxococcia</taxon>
        <taxon>Myxococcales</taxon>
        <taxon>Sorangiineae</taxon>
        <taxon>Pendulisporaceae</taxon>
        <taxon>Pendulispora</taxon>
    </lineage>
</organism>
<dbReference type="SUPFAM" id="SSF82171">
    <property type="entry name" value="DPP6 N-terminal domain-like"/>
    <property type="match status" value="1"/>
</dbReference>
<evidence type="ECO:0000313" key="3">
    <source>
        <dbReference type="Proteomes" id="UP001370348"/>
    </source>
</evidence>
<sequence>MASCAGILGIDDLPERRPSVEGGPPQADPEAGGGACDPRKPFGAPQPIPGIGSAGINGWPWISEDETIIYFSRVGSATDFDIYRATRTSRSERFDHVERVSALATSVDDVDPNLTGDASTIYFVRRIEQTSYDLYMATRDGGGDFSEPVPIPGLNTARYDGLPFFSAASNELWFGSNRGDTGFALYVAKLNGTSFGAPARVAEIDTAGHENAPVLSLDAKTLYFASGPRGDPAEQGHYDIWTARREDVSKPFEAPTILPTVSSPERDMPAAISRDGCRLYLTRYMEEVPAHYNIYVAERPR</sequence>
<dbReference type="Gene3D" id="2.120.10.30">
    <property type="entry name" value="TolB, C-terminal domain"/>
    <property type="match status" value="1"/>
</dbReference>
<feature type="region of interest" description="Disordered" evidence="1">
    <location>
        <begin position="1"/>
        <end position="49"/>
    </location>
</feature>
<evidence type="ECO:0000256" key="1">
    <source>
        <dbReference type="SAM" id="MobiDB-lite"/>
    </source>
</evidence>